<dbReference type="GO" id="GO:0006384">
    <property type="term" value="P:transcription initiation at RNA polymerase III promoter"/>
    <property type="evidence" value="ECO:0007669"/>
    <property type="project" value="InterPro"/>
</dbReference>
<name>A0A0B6YAM9_9EUPU</name>
<evidence type="ECO:0000256" key="2">
    <source>
        <dbReference type="SAM" id="MobiDB-lite"/>
    </source>
</evidence>
<feature type="compositionally biased region" description="Acidic residues" evidence="2">
    <location>
        <begin position="121"/>
        <end position="141"/>
    </location>
</feature>
<feature type="region of interest" description="Disordered" evidence="2">
    <location>
        <begin position="56"/>
        <end position="76"/>
    </location>
</feature>
<feature type="region of interest" description="Disordered" evidence="2">
    <location>
        <begin position="120"/>
        <end position="141"/>
    </location>
</feature>
<protein>
    <submittedName>
        <fullName evidence="3">Uncharacterized protein</fullName>
    </submittedName>
</protein>
<feature type="coiled-coil region" evidence="1">
    <location>
        <begin position="15"/>
        <end position="42"/>
    </location>
</feature>
<accession>A0A0B6YAM9</accession>
<keyword evidence="1" id="KW-0175">Coiled coil</keyword>
<gene>
    <name evidence="3" type="primary">ORF17041</name>
</gene>
<evidence type="ECO:0000256" key="1">
    <source>
        <dbReference type="SAM" id="Coils"/>
    </source>
</evidence>
<dbReference type="AlphaFoldDB" id="A0A0B6YAM9"/>
<dbReference type="GO" id="GO:0006366">
    <property type="term" value="P:transcription by RNA polymerase II"/>
    <property type="evidence" value="ECO:0007669"/>
    <property type="project" value="InterPro"/>
</dbReference>
<dbReference type="EMBL" id="HACG01005635">
    <property type="protein sequence ID" value="CEK52500.1"/>
    <property type="molecule type" value="Transcribed_RNA"/>
</dbReference>
<evidence type="ECO:0000313" key="3">
    <source>
        <dbReference type="EMBL" id="CEK52500.1"/>
    </source>
</evidence>
<feature type="compositionally biased region" description="Basic and acidic residues" evidence="2">
    <location>
        <begin position="56"/>
        <end position="69"/>
    </location>
</feature>
<sequence>MSSSKSSHYNYFKEKVVLQEEEKVLKEMLAKFQDQLNRLKIEELALMSLLKMQEEQSKTSGKIRQEENSVRSLESISDTASVSSVAPVGLMYENATDVNKEYLDLNINIENLQGEDFISGFEEEDDDDGNDDDMEEFEDMC</sequence>
<dbReference type="Pfam" id="PF15497">
    <property type="entry name" value="SNAPC5"/>
    <property type="match status" value="1"/>
</dbReference>
<dbReference type="GO" id="GO:0005634">
    <property type="term" value="C:nucleus"/>
    <property type="evidence" value="ECO:0007669"/>
    <property type="project" value="InterPro"/>
</dbReference>
<reference evidence="3" key="1">
    <citation type="submission" date="2014-12" db="EMBL/GenBank/DDBJ databases">
        <title>Insight into the proteome of Arion vulgaris.</title>
        <authorList>
            <person name="Aradska J."/>
            <person name="Bulat T."/>
            <person name="Smidak R."/>
            <person name="Sarate P."/>
            <person name="Gangsoo J."/>
            <person name="Sialana F."/>
            <person name="Bilban M."/>
            <person name="Lubec G."/>
        </authorList>
    </citation>
    <scope>NUCLEOTIDE SEQUENCE</scope>
    <source>
        <tissue evidence="3">Skin</tissue>
    </source>
</reference>
<proteinExistence type="predicted"/>
<dbReference type="InterPro" id="IPR029138">
    <property type="entry name" value="SNAPC5"/>
</dbReference>
<organism evidence="3">
    <name type="scientific">Arion vulgaris</name>
    <dbReference type="NCBI Taxonomy" id="1028688"/>
    <lineage>
        <taxon>Eukaryota</taxon>
        <taxon>Metazoa</taxon>
        <taxon>Spiralia</taxon>
        <taxon>Lophotrochozoa</taxon>
        <taxon>Mollusca</taxon>
        <taxon>Gastropoda</taxon>
        <taxon>Heterobranchia</taxon>
        <taxon>Euthyneura</taxon>
        <taxon>Panpulmonata</taxon>
        <taxon>Eupulmonata</taxon>
        <taxon>Stylommatophora</taxon>
        <taxon>Helicina</taxon>
        <taxon>Arionoidea</taxon>
        <taxon>Arionidae</taxon>
        <taxon>Arion</taxon>
    </lineage>
</organism>